<reference evidence="13 14" key="1">
    <citation type="submission" date="2017-10" db="EMBL/GenBank/DDBJ databases">
        <title>Two draft genome sequences of Pusillimonas sp. strains isolated from a nitrate- and radionuclide-contaminated groundwater in Russia.</title>
        <authorList>
            <person name="Grouzdev D.S."/>
            <person name="Tourova T.P."/>
            <person name="Goeva M.A."/>
            <person name="Babich T.L."/>
            <person name="Sokolova D.S."/>
            <person name="Abdullin R."/>
            <person name="Poltaraus A.B."/>
            <person name="Toshchakov S.V."/>
            <person name="Nazina T.N."/>
        </authorList>
    </citation>
    <scope>NUCLEOTIDE SEQUENCE [LARGE SCALE GENOMIC DNA]</scope>
    <source>
        <strain evidence="13 14">JR1/69-2-13</strain>
    </source>
</reference>
<evidence type="ECO:0000256" key="11">
    <source>
        <dbReference type="HAMAP-Rule" id="MF_01013"/>
    </source>
</evidence>
<evidence type="ECO:0000256" key="1">
    <source>
        <dbReference type="ARBA" id="ARBA00004496"/>
    </source>
</evidence>
<evidence type="ECO:0000256" key="8">
    <source>
        <dbReference type="ARBA" id="ARBA00023239"/>
    </source>
</evidence>
<dbReference type="GO" id="GO:0000105">
    <property type="term" value="P:L-histidine biosynthetic process"/>
    <property type="evidence" value="ECO:0007669"/>
    <property type="project" value="UniProtKB-UniRule"/>
</dbReference>
<dbReference type="AlphaFoldDB" id="A0A2N4UKQ4"/>
<comment type="subcellular location">
    <subcellularLocation>
        <location evidence="1 11">Cytoplasm</location>
    </subcellularLocation>
</comment>
<evidence type="ECO:0000256" key="4">
    <source>
        <dbReference type="ARBA" id="ARBA00011152"/>
    </source>
</evidence>
<dbReference type="EMBL" id="PDNV01000001">
    <property type="protein sequence ID" value="PLC55568.1"/>
    <property type="molecule type" value="Genomic_DNA"/>
</dbReference>
<dbReference type="RefSeq" id="WP_102068049.1">
    <property type="nucleotide sequence ID" value="NZ_PDNV01000001.1"/>
</dbReference>
<evidence type="ECO:0000256" key="6">
    <source>
        <dbReference type="ARBA" id="ARBA00022605"/>
    </source>
</evidence>
<proteinExistence type="inferred from homology"/>
<dbReference type="PANTHER" id="PTHR21235">
    <property type="entry name" value="IMIDAZOLE GLYCEROL PHOSPHATE SYNTHASE SUBUNIT HISF/H IGP SYNTHASE SUBUNIT HISF/H"/>
    <property type="match status" value="1"/>
</dbReference>
<sequence>MIQATSIAEIDTELTRRIIPCLDVTAGRVVKGINFVDLVDAGDPVEIAQRYNEQGADELTFLDITATSDARDLILPIIESVARQVFIPLTVGGGVRQVADIQRLLNAGADKVSINSAAIANPELIQAAADYHGSQCIVVAIDARRVSGANEPAKWEIFTHGGRKATGIDVLEWARKMAAYGAGEILLTSMDRDGTKSGFDLELTRAVSDAVPVPVIASGGVGNLRHLAEGVTTGRANAVLAASIFHYGEYTVQQAKEYMAAQGIKVRLTQ</sequence>
<evidence type="ECO:0000256" key="3">
    <source>
        <dbReference type="ARBA" id="ARBA00009667"/>
    </source>
</evidence>
<comment type="function">
    <text evidence="9 11">IGPS catalyzes the conversion of PRFAR and glutamine to IGP, AICAR and glutamate. The HisF subunit catalyzes the cyclization activity that produces IGP and AICAR from PRFAR using the ammonia provided by the HisH subunit.</text>
</comment>
<dbReference type="InterPro" id="IPR013785">
    <property type="entry name" value="Aldolase_TIM"/>
</dbReference>
<dbReference type="InterPro" id="IPR050064">
    <property type="entry name" value="IGPS_HisA/HisF"/>
</dbReference>
<protein>
    <recommendedName>
        <fullName evidence="11">Imidazole glycerol phosphate synthase subunit HisF</fullName>
        <ecNumber evidence="11">4.3.2.10</ecNumber>
    </recommendedName>
    <alternativeName>
        <fullName evidence="11">IGP synthase cyclase subunit</fullName>
    </alternativeName>
    <alternativeName>
        <fullName evidence="11">IGP synthase subunit HisF</fullName>
    </alternativeName>
    <alternativeName>
        <fullName evidence="11">ImGP synthase subunit HisF</fullName>
        <shortName evidence="11">IGPS subunit HisF</shortName>
    </alternativeName>
</protein>
<dbReference type="NCBIfam" id="TIGR00735">
    <property type="entry name" value="hisF"/>
    <property type="match status" value="1"/>
</dbReference>
<dbReference type="OrthoDB" id="9781903at2"/>
<dbReference type="FunFam" id="3.20.20.70:FF:000006">
    <property type="entry name" value="Imidazole glycerol phosphate synthase subunit HisF"/>
    <property type="match status" value="1"/>
</dbReference>
<keyword evidence="14" id="KW-1185">Reference proteome</keyword>
<name>A0A2N4UKQ4_9BURK</name>
<dbReference type="CDD" id="cd04731">
    <property type="entry name" value="HisF"/>
    <property type="match status" value="1"/>
</dbReference>
<dbReference type="SUPFAM" id="SSF51366">
    <property type="entry name" value="Ribulose-phoshate binding barrel"/>
    <property type="match status" value="1"/>
</dbReference>
<evidence type="ECO:0000313" key="14">
    <source>
        <dbReference type="Proteomes" id="UP000234328"/>
    </source>
</evidence>
<dbReference type="EC" id="4.3.2.10" evidence="11"/>
<keyword evidence="8 11" id="KW-0456">Lyase</keyword>
<feature type="active site" evidence="11">
    <location>
        <position position="23"/>
    </location>
</feature>
<evidence type="ECO:0000256" key="5">
    <source>
        <dbReference type="ARBA" id="ARBA00022490"/>
    </source>
</evidence>
<dbReference type="GO" id="GO:0005737">
    <property type="term" value="C:cytoplasm"/>
    <property type="evidence" value="ECO:0007669"/>
    <property type="project" value="UniProtKB-SubCell"/>
</dbReference>
<dbReference type="UniPathway" id="UPA00031">
    <property type="reaction ID" value="UER00010"/>
</dbReference>
<evidence type="ECO:0000256" key="2">
    <source>
        <dbReference type="ARBA" id="ARBA00005091"/>
    </source>
</evidence>
<dbReference type="Pfam" id="PF00977">
    <property type="entry name" value="His_biosynth"/>
    <property type="match status" value="1"/>
</dbReference>
<dbReference type="InterPro" id="IPR004651">
    <property type="entry name" value="HisF"/>
</dbReference>
<comment type="subunit">
    <text evidence="4 11">Heterodimer of HisH and HisF.</text>
</comment>
<evidence type="ECO:0000313" key="13">
    <source>
        <dbReference type="EMBL" id="PLC55568.1"/>
    </source>
</evidence>
<feature type="active site" evidence="11">
    <location>
        <position position="142"/>
    </location>
</feature>
<organism evidence="13 14">
    <name type="scientific">Pollutimonas nitritireducens</name>
    <dbReference type="NCBI Taxonomy" id="2045209"/>
    <lineage>
        <taxon>Bacteria</taxon>
        <taxon>Pseudomonadati</taxon>
        <taxon>Pseudomonadota</taxon>
        <taxon>Betaproteobacteria</taxon>
        <taxon>Burkholderiales</taxon>
        <taxon>Alcaligenaceae</taxon>
        <taxon>Pollutimonas</taxon>
    </lineage>
</organism>
<evidence type="ECO:0000256" key="12">
    <source>
        <dbReference type="RuleBase" id="RU003657"/>
    </source>
</evidence>
<comment type="caution">
    <text evidence="13">The sequence shown here is derived from an EMBL/GenBank/DDBJ whole genome shotgun (WGS) entry which is preliminary data.</text>
</comment>
<evidence type="ECO:0000256" key="7">
    <source>
        <dbReference type="ARBA" id="ARBA00023102"/>
    </source>
</evidence>
<keyword evidence="7 11" id="KW-0368">Histidine biosynthesis</keyword>
<evidence type="ECO:0000256" key="10">
    <source>
        <dbReference type="ARBA" id="ARBA00047838"/>
    </source>
</evidence>
<dbReference type="HAMAP" id="MF_01013">
    <property type="entry name" value="HisF"/>
    <property type="match status" value="1"/>
</dbReference>
<dbReference type="GO" id="GO:0016829">
    <property type="term" value="F:lyase activity"/>
    <property type="evidence" value="ECO:0007669"/>
    <property type="project" value="UniProtKB-KW"/>
</dbReference>
<dbReference type="InterPro" id="IPR006062">
    <property type="entry name" value="His_biosynth"/>
</dbReference>
<comment type="pathway">
    <text evidence="2 11">Amino-acid biosynthesis; L-histidine biosynthesis; L-histidine from 5-phospho-alpha-D-ribose 1-diphosphate: step 5/9.</text>
</comment>
<gene>
    <name evidence="11" type="primary">hisF</name>
    <name evidence="13" type="ORF">CR155_00480</name>
</gene>
<keyword evidence="5 11" id="KW-0963">Cytoplasm</keyword>
<keyword evidence="6 11" id="KW-0028">Amino-acid biosynthesis</keyword>
<accession>A0A2N4UKQ4</accession>
<dbReference type="PANTHER" id="PTHR21235:SF2">
    <property type="entry name" value="IMIDAZOLE GLYCEROL PHOSPHATE SYNTHASE HISHF"/>
    <property type="match status" value="1"/>
</dbReference>
<dbReference type="GO" id="GO:0000107">
    <property type="term" value="F:imidazoleglycerol-phosphate synthase activity"/>
    <property type="evidence" value="ECO:0007669"/>
    <property type="project" value="UniProtKB-UniRule"/>
</dbReference>
<comment type="catalytic activity">
    <reaction evidence="10 11">
        <text>5-[(5-phospho-1-deoxy-D-ribulos-1-ylimino)methylamino]-1-(5-phospho-beta-D-ribosyl)imidazole-4-carboxamide + L-glutamine = D-erythro-1-(imidazol-4-yl)glycerol 3-phosphate + 5-amino-1-(5-phospho-beta-D-ribosyl)imidazole-4-carboxamide + L-glutamate + H(+)</text>
        <dbReference type="Rhea" id="RHEA:24793"/>
        <dbReference type="ChEBI" id="CHEBI:15378"/>
        <dbReference type="ChEBI" id="CHEBI:29985"/>
        <dbReference type="ChEBI" id="CHEBI:58278"/>
        <dbReference type="ChEBI" id="CHEBI:58359"/>
        <dbReference type="ChEBI" id="CHEBI:58475"/>
        <dbReference type="ChEBI" id="CHEBI:58525"/>
        <dbReference type="EC" id="4.3.2.10"/>
    </reaction>
</comment>
<evidence type="ECO:0000256" key="9">
    <source>
        <dbReference type="ARBA" id="ARBA00025475"/>
    </source>
</evidence>
<dbReference type="Proteomes" id="UP000234328">
    <property type="component" value="Unassembled WGS sequence"/>
</dbReference>
<dbReference type="InterPro" id="IPR011060">
    <property type="entry name" value="RibuloseP-bd_barrel"/>
</dbReference>
<dbReference type="Gene3D" id="3.20.20.70">
    <property type="entry name" value="Aldolase class I"/>
    <property type="match status" value="1"/>
</dbReference>
<comment type="similarity">
    <text evidence="3 11 12">Belongs to the HisA/HisF family.</text>
</comment>